<evidence type="ECO:0000256" key="1">
    <source>
        <dbReference type="SAM" id="MobiDB-lite"/>
    </source>
</evidence>
<evidence type="ECO:0000313" key="2">
    <source>
        <dbReference type="EMBL" id="KAK1331353.1"/>
    </source>
</evidence>
<proteinExistence type="predicted"/>
<gene>
    <name evidence="2" type="ORF">QTO34_009306</name>
</gene>
<accession>A0AA40HHK4</accession>
<dbReference type="EMBL" id="JAULJE010000020">
    <property type="protein sequence ID" value="KAK1331353.1"/>
    <property type="molecule type" value="Genomic_DNA"/>
</dbReference>
<feature type="region of interest" description="Disordered" evidence="1">
    <location>
        <begin position="31"/>
        <end position="130"/>
    </location>
</feature>
<protein>
    <submittedName>
        <fullName evidence="2">Uncharacterized protein</fullName>
    </submittedName>
</protein>
<keyword evidence="3" id="KW-1185">Reference proteome</keyword>
<reference evidence="2" key="1">
    <citation type="submission" date="2023-06" db="EMBL/GenBank/DDBJ databases">
        <title>Reference genome for the Northern bat (Eptesicus nilssonii), a most northern bat species.</title>
        <authorList>
            <person name="Laine V.N."/>
            <person name="Pulliainen A.T."/>
            <person name="Lilley T.M."/>
        </authorList>
    </citation>
    <scope>NUCLEOTIDE SEQUENCE</scope>
    <source>
        <strain evidence="2">BLF_Eptnil</strain>
        <tissue evidence="2">Kidney</tissue>
    </source>
</reference>
<dbReference type="AlphaFoldDB" id="A0AA40HHK4"/>
<evidence type="ECO:0000313" key="3">
    <source>
        <dbReference type="Proteomes" id="UP001177744"/>
    </source>
</evidence>
<comment type="caution">
    <text evidence="2">The sequence shown here is derived from an EMBL/GenBank/DDBJ whole genome shotgun (WGS) entry which is preliminary data.</text>
</comment>
<sequence length="175" mass="19095">MVSLWAWLVGVAKPCRAPDARRRGLRLWGRGRREAVPPPSPQSASGSYKGSRRLPAWPARLASPSRLRRLRKLQQKEEAATARAPASEVAPARTPASGAGAGPPGTSCTRRRRTTTRRAVPRARPVQGAPYPARREAWNCSSRLKVEEHLVKKNAMCAIADLGLAIRHDAVTDTN</sequence>
<name>A0AA40HHK4_CNENI</name>
<feature type="compositionally biased region" description="Basic residues" evidence="1">
    <location>
        <begin position="109"/>
        <end position="121"/>
    </location>
</feature>
<dbReference type="Proteomes" id="UP001177744">
    <property type="component" value="Unassembled WGS sequence"/>
</dbReference>
<organism evidence="2 3">
    <name type="scientific">Cnephaeus nilssonii</name>
    <name type="common">Northern bat</name>
    <name type="synonym">Eptesicus nilssonii</name>
    <dbReference type="NCBI Taxonomy" id="3371016"/>
    <lineage>
        <taxon>Eukaryota</taxon>
        <taxon>Metazoa</taxon>
        <taxon>Chordata</taxon>
        <taxon>Craniata</taxon>
        <taxon>Vertebrata</taxon>
        <taxon>Euteleostomi</taxon>
        <taxon>Mammalia</taxon>
        <taxon>Eutheria</taxon>
        <taxon>Laurasiatheria</taxon>
        <taxon>Chiroptera</taxon>
        <taxon>Yangochiroptera</taxon>
        <taxon>Vespertilionidae</taxon>
        <taxon>Cnephaeus</taxon>
    </lineage>
</organism>